<feature type="domain" description="Histidine kinase" evidence="9">
    <location>
        <begin position="192"/>
        <end position="400"/>
    </location>
</feature>
<evidence type="ECO:0000259" key="9">
    <source>
        <dbReference type="PROSITE" id="PS50109"/>
    </source>
</evidence>
<reference evidence="12" key="2">
    <citation type="submission" date="2015-01" db="EMBL/GenBank/DDBJ databases">
        <title>Complete genome sequence of Methylobacterium aquaticum strain 22A.</title>
        <authorList>
            <person name="Tani A."/>
            <person name="Ogura Y."/>
            <person name="Hayashi T."/>
        </authorList>
    </citation>
    <scope>NUCLEOTIDE SEQUENCE [LARGE SCALE GENOMIC DNA]</scope>
    <source>
        <strain evidence="12">MA-22A</strain>
    </source>
</reference>
<dbReference type="SUPFAM" id="SSF47384">
    <property type="entry name" value="Homodimeric domain of signal transducing histidine kinase"/>
    <property type="match status" value="1"/>
</dbReference>
<dbReference type="InterPro" id="IPR003594">
    <property type="entry name" value="HATPase_dom"/>
</dbReference>
<evidence type="ECO:0000313" key="11">
    <source>
        <dbReference type="EMBL" id="BAQ47348.1"/>
    </source>
</evidence>
<keyword evidence="8" id="KW-0472">Membrane</keyword>
<dbReference type="GO" id="GO:0000155">
    <property type="term" value="F:phosphorelay sensor kinase activity"/>
    <property type="evidence" value="ECO:0007669"/>
    <property type="project" value="InterPro"/>
</dbReference>
<dbReference type="InterPro" id="IPR050736">
    <property type="entry name" value="Sensor_HK_Regulatory"/>
</dbReference>
<dbReference type="CDD" id="cd00075">
    <property type="entry name" value="HATPase"/>
    <property type="match status" value="1"/>
</dbReference>
<dbReference type="PRINTS" id="PR00344">
    <property type="entry name" value="BCTRLSENSOR"/>
</dbReference>
<dbReference type="OrthoDB" id="9764438at2"/>
<evidence type="ECO:0000256" key="5">
    <source>
        <dbReference type="ARBA" id="ARBA00022777"/>
    </source>
</evidence>
<dbReference type="EC" id="2.7.13.3" evidence="2"/>
<evidence type="ECO:0000256" key="7">
    <source>
        <dbReference type="PROSITE-ProRule" id="PRU00169"/>
    </source>
</evidence>
<feature type="transmembrane region" description="Helical" evidence="8">
    <location>
        <begin position="79"/>
        <end position="104"/>
    </location>
</feature>
<keyword evidence="3 7" id="KW-0597">Phosphoprotein</keyword>
<keyword evidence="8" id="KW-1133">Transmembrane helix</keyword>
<keyword evidence="6" id="KW-0902">Two-component regulatory system</keyword>
<dbReference type="PATRIC" id="fig|270351.10.peg.4190"/>
<dbReference type="PROSITE" id="PS50109">
    <property type="entry name" value="HIS_KIN"/>
    <property type="match status" value="1"/>
</dbReference>
<dbReference type="Pfam" id="PF02518">
    <property type="entry name" value="HATPase_c"/>
    <property type="match status" value="1"/>
</dbReference>
<evidence type="ECO:0000256" key="4">
    <source>
        <dbReference type="ARBA" id="ARBA00022679"/>
    </source>
</evidence>
<dbReference type="InterPro" id="IPR036890">
    <property type="entry name" value="HATPase_C_sf"/>
</dbReference>
<evidence type="ECO:0000256" key="8">
    <source>
        <dbReference type="SAM" id="Phobius"/>
    </source>
</evidence>
<dbReference type="Gene3D" id="3.40.50.2300">
    <property type="match status" value="1"/>
</dbReference>
<dbReference type="Pfam" id="PF00512">
    <property type="entry name" value="HisKA"/>
    <property type="match status" value="1"/>
</dbReference>
<evidence type="ECO:0000256" key="2">
    <source>
        <dbReference type="ARBA" id="ARBA00012438"/>
    </source>
</evidence>
<dbReference type="Pfam" id="PF00072">
    <property type="entry name" value="Response_reg"/>
    <property type="match status" value="1"/>
</dbReference>
<dbReference type="SMART" id="SM00387">
    <property type="entry name" value="HATPase_c"/>
    <property type="match status" value="1"/>
</dbReference>
<feature type="domain" description="Response regulatory" evidence="10">
    <location>
        <begin position="428"/>
        <end position="538"/>
    </location>
</feature>
<dbReference type="Proteomes" id="UP000061432">
    <property type="component" value="Chromosome"/>
</dbReference>
<evidence type="ECO:0000256" key="1">
    <source>
        <dbReference type="ARBA" id="ARBA00000085"/>
    </source>
</evidence>
<dbReference type="SMART" id="SM00388">
    <property type="entry name" value="HisKA"/>
    <property type="match status" value="1"/>
</dbReference>
<evidence type="ECO:0000313" key="12">
    <source>
        <dbReference type="Proteomes" id="UP000061432"/>
    </source>
</evidence>
<evidence type="ECO:0000259" key="10">
    <source>
        <dbReference type="PROSITE" id="PS50110"/>
    </source>
</evidence>
<accession>A0A0C6FFM0</accession>
<dbReference type="InterPro" id="IPR004358">
    <property type="entry name" value="Sig_transdc_His_kin-like_C"/>
</dbReference>
<feature type="transmembrane region" description="Helical" evidence="8">
    <location>
        <begin position="48"/>
        <end position="67"/>
    </location>
</feature>
<dbReference type="InterPro" id="IPR036097">
    <property type="entry name" value="HisK_dim/P_sf"/>
</dbReference>
<dbReference type="SUPFAM" id="SSF55874">
    <property type="entry name" value="ATPase domain of HSP90 chaperone/DNA topoisomerase II/histidine kinase"/>
    <property type="match status" value="1"/>
</dbReference>
<dbReference type="Gene3D" id="3.30.565.10">
    <property type="entry name" value="Histidine kinase-like ATPase, C-terminal domain"/>
    <property type="match status" value="1"/>
</dbReference>
<organism evidence="11 12">
    <name type="scientific">Methylobacterium aquaticum</name>
    <dbReference type="NCBI Taxonomy" id="270351"/>
    <lineage>
        <taxon>Bacteria</taxon>
        <taxon>Pseudomonadati</taxon>
        <taxon>Pseudomonadota</taxon>
        <taxon>Alphaproteobacteria</taxon>
        <taxon>Hyphomicrobiales</taxon>
        <taxon>Methylobacteriaceae</taxon>
        <taxon>Methylobacterium</taxon>
    </lineage>
</organism>
<evidence type="ECO:0000256" key="6">
    <source>
        <dbReference type="ARBA" id="ARBA00023012"/>
    </source>
</evidence>
<dbReference type="CDD" id="cd00156">
    <property type="entry name" value="REC"/>
    <property type="match status" value="1"/>
</dbReference>
<proteinExistence type="predicted"/>
<dbReference type="InterPro" id="IPR011006">
    <property type="entry name" value="CheY-like_superfamily"/>
</dbReference>
<name>A0A0C6FFM0_9HYPH</name>
<dbReference type="Gene3D" id="1.10.287.130">
    <property type="match status" value="1"/>
</dbReference>
<evidence type="ECO:0000256" key="3">
    <source>
        <dbReference type="ARBA" id="ARBA00022553"/>
    </source>
</evidence>
<feature type="modified residue" description="4-aspartylphosphate" evidence="7">
    <location>
        <position position="472"/>
    </location>
</feature>
<dbReference type="InterPro" id="IPR003661">
    <property type="entry name" value="HisK_dim/P_dom"/>
</dbReference>
<comment type="catalytic activity">
    <reaction evidence="1">
        <text>ATP + protein L-histidine = ADP + protein N-phospho-L-histidine.</text>
        <dbReference type="EC" id="2.7.13.3"/>
    </reaction>
</comment>
<dbReference type="PROSITE" id="PS50110">
    <property type="entry name" value="RESPONSE_REGULATORY"/>
    <property type="match status" value="1"/>
</dbReference>
<keyword evidence="4" id="KW-0808">Transferase</keyword>
<dbReference type="RefSeq" id="WP_082742617.1">
    <property type="nucleotide sequence ID" value="NZ_AP014704.1"/>
</dbReference>
<dbReference type="InterPro" id="IPR001789">
    <property type="entry name" value="Sig_transdc_resp-reg_receiver"/>
</dbReference>
<keyword evidence="8" id="KW-0812">Transmembrane</keyword>
<dbReference type="EMBL" id="AP014704">
    <property type="protein sequence ID" value="BAQ47348.1"/>
    <property type="molecule type" value="Genomic_DNA"/>
</dbReference>
<feature type="transmembrane region" description="Helical" evidence="8">
    <location>
        <begin position="20"/>
        <end position="41"/>
    </location>
</feature>
<keyword evidence="5 11" id="KW-0418">Kinase</keyword>
<sequence length="568" mass="61372">MSRLARAPSENAGNEKAQTLTRLVIIGCMCLYVLPQALGGIGPPDLRVVAALVSAHWLVTLALYVWISRHPSDSVARRGLAFALDIAGITYTMAIGGAPFLPLYAIVLRMIVGNGLRYGATSLKVSTLAALASIAVTTCFSPYWRDNPFLVVTLVLTTLIVPTYIYGLLERLREAYAREQEASLSKSRFLAQASHDLRQPIHAISLFTACLRDGRLGPDEVRMVDNIDRSLQSVSRLFKSLLDISTLDSGKVRPRFEPVAIGEIIEDVRRQNSEAAQLAGTALRSRPCRVVVHTDRALFTTMLQNIVNNAIKYAPGRPILIACRRRRGGRLDVQVLDRGPGIPPEHQARIFDEFYQVRQRGDRDLEGVGLGLPIVRRLGEILDVEVALRSVPGRGTGVVLGNLPIVRAPALDGEWRGLDPPTAIRGLKVLLIEDDEAVLTATASLLRKWGCEVQAEAGIPEAIDAPDLLVTDFDLGNGVTGAECIAAVRRLAGRDVPTVVISGHDEARVREELGTADMPILAKPVRPAELRSVVVAKSLVAKSLVARGTVAAGGHARDPAPRAGSRPA</sequence>
<feature type="transmembrane region" description="Helical" evidence="8">
    <location>
        <begin position="149"/>
        <end position="169"/>
    </location>
</feature>
<feature type="transmembrane region" description="Helical" evidence="8">
    <location>
        <begin position="125"/>
        <end position="143"/>
    </location>
</feature>
<dbReference type="PANTHER" id="PTHR43711:SF31">
    <property type="entry name" value="HISTIDINE KINASE"/>
    <property type="match status" value="1"/>
</dbReference>
<dbReference type="InterPro" id="IPR005467">
    <property type="entry name" value="His_kinase_dom"/>
</dbReference>
<dbReference type="CDD" id="cd00082">
    <property type="entry name" value="HisKA"/>
    <property type="match status" value="1"/>
</dbReference>
<dbReference type="PANTHER" id="PTHR43711">
    <property type="entry name" value="TWO-COMPONENT HISTIDINE KINASE"/>
    <property type="match status" value="1"/>
</dbReference>
<dbReference type="SUPFAM" id="SSF52172">
    <property type="entry name" value="CheY-like"/>
    <property type="match status" value="1"/>
</dbReference>
<reference evidence="11 12" key="1">
    <citation type="journal article" date="2015" name="Genome Announc.">
        <title>Complete Genome Sequence of Methylobacterium aquaticum Strain 22A, Isolated from Racomitrium japonicum Moss.</title>
        <authorList>
            <person name="Tani A."/>
            <person name="Ogura Y."/>
            <person name="Hayashi T."/>
            <person name="Kimbara K."/>
        </authorList>
    </citation>
    <scope>NUCLEOTIDE SEQUENCE [LARGE SCALE GENOMIC DNA]</scope>
    <source>
        <strain evidence="11 12">MA-22A</strain>
    </source>
</reference>
<dbReference type="SMART" id="SM00448">
    <property type="entry name" value="REC"/>
    <property type="match status" value="1"/>
</dbReference>
<dbReference type="STRING" id="270351.Maq22A_c21670"/>
<gene>
    <name evidence="11" type="primary">baeS</name>
    <name evidence="11" type="ORF">Maq22A_c21670</name>
</gene>
<dbReference type="AlphaFoldDB" id="A0A0C6FFM0"/>
<protein>
    <recommendedName>
        <fullName evidence="2">histidine kinase</fullName>
        <ecNumber evidence="2">2.7.13.3</ecNumber>
    </recommendedName>
</protein>
<dbReference type="KEGG" id="maqu:Maq22A_c21670"/>